<reference evidence="2 3" key="1">
    <citation type="submission" date="2018-03" db="EMBL/GenBank/DDBJ databases">
        <title>Genomic Encyclopedia of Archaeal and Bacterial Type Strains, Phase II (KMG-II): from individual species to whole genera.</title>
        <authorList>
            <person name="Goeker M."/>
        </authorList>
    </citation>
    <scope>NUCLEOTIDE SEQUENCE [LARGE SCALE GENOMIC DNA]</scope>
    <source>
        <strain evidence="2 3">DSM 19711</strain>
    </source>
</reference>
<organism evidence="2 3">
    <name type="scientific">Kineococcus rhizosphaerae</name>
    <dbReference type="NCBI Taxonomy" id="559628"/>
    <lineage>
        <taxon>Bacteria</taxon>
        <taxon>Bacillati</taxon>
        <taxon>Actinomycetota</taxon>
        <taxon>Actinomycetes</taxon>
        <taxon>Kineosporiales</taxon>
        <taxon>Kineosporiaceae</taxon>
        <taxon>Kineococcus</taxon>
    </lineage>
</organism>
<feature type="domain" description="SnoaL-like" evidence="1">
    <location>
        <begin position="8"/>
        <end position="107"/>
    </location>
</feature>
<dbReference type="EMBL" id="PVZF01000003">
    <property type="protein sequence ID" value="PRY16657.1"/>
    <property type="molecule type" value="Genomic_DNA"/>
</dbReference>
<keyword evidence="3" id="KW-1185">Reference proteome</keyword>
<dbReference type="Gene3D" id="3.10.450.50">
    <property type="match status" value="1"/>
</dbReference>
<name>A0A2T0R683_9ACTN</name>
<dbReference type="RefSeq" id="WP_170127113.1">
    <property type="nucleotide sequence ID" value="NZ_PVZF01000003.1"/>
</dbReference>
<evidence type="ECO:0000313" key="3">
    <source>
        <dbReference type="Proteomes" id="UP000238083"/>
    </source>
</evidence>
<comment type="caution">
    <text evidence="2">The sequence shown here is derived from an EMBL/GenBank/DDBJ whole genome shotgun (WGS) entry which is preliminary data.</text>
</comment>
<dbReference type="InterPro" id="IPR037401">
    <property type="entry name" value="SnoaL-like"/>
</dbReference>
<dbReference type="SUPFAM" id="SSF54427">
    <property type="entry name" value="NTF2-like"/>
    <property type="match status" value="1"/>
</dbReference>
<protein>
    <submittedName>
        <fullName evidence="2">SnoaL-like protein</fullName>
    </submittedName>
</protein>
<dbReference type="Pfam" id="PF12680">
    <property type="entry name" value="SnoaL_2"/>
    <property type="match status" value="1"/>
</dbReference>
<proteinExistence type="predicted"/>
<evidence type="ECO:0000313" key="2">
    <source>
        <dbReference type="EMBL" id="PRY16657.1"/>
    </source>
</evidence>
<accession>A0A2T0R683</accession>
<gene>
    <name evidence="2" type="ORF">CLV37_10388</name>
</gene>
<dbReference type="InterPro" id="IPR032710">
    <property type="entry name" value="NTF2-like_dom_sf"/>
</dbReference>
<dbReference type="Proteomes" id="UP000238083">
    <property type="component" value="Unassembled WGS sequence"/>
</dbReference>
<dbReference type="AlphaFoldDB" id="A0A2T0R683"/>
<sequence length="120" mass="13447">MTTVREHAEQYFRGWNGQDAEGLRTLFDPGVTFRGPMGVAHGPDECVAGLLGMRRGFLDEVVVERLLVEDEEAITWFTMRTRIEGLDPFPVANRLHVGPRGIDRIRVVFDPRDLLAALAG</sequence>
<evidence type="ECO:0000259" key="1">
    <source>
        <dbReference type="Pfam" id="PF12680"/>
    </source>
</evidence>